<dbReference type="InterPro" id="IPR002318">
    <property type="entry name" value="Ala-tRNA-lgiase_IIc"/>
</dbReference>
<evidence type="ECO:0000256" key="9">
    <source>
        <dbReference type="HAMAP-Rule" id="MF_00036"/>
    </source>
</evidence>
<dbReference type="InterPro" id="IPR018162">
    <property type="entry name" value="Ala-tRNA-ligase_IIc_anticod-bd"/>
</dbReference>
<dbReference type="InterPro" id="IPR003156">
    <property type="entry name" value="DHHA1_dom"/>
</dbReference>
<keyword evidence="8 9" id="KW-0030">Aminoacyl-tRNA synthetase</keyword>
<keyword evidence="3 9" id="KW-0436">Ligase</keyword>
<evidence type="ECO:0000256" key="5">
    <source>
        <dbReference type="ARBA" id="ARBA00022840"/>
    </source>
</evidence>
<dbReference type="InterPro" id="IPR045864">
    <property type="entry name" value="aa-tRNA-synth_II/BPL/LPL"/>
</dbReference>
<dbReference type="SUPFAM" id="SSF101353">
    <property type="entry name" value="Putative anticodon-binding domain of alanyl-tRNA synthetase (AlaRS)"/>
    <property type="match status" value="1"/>
</dbReference>
<dbReference type="InterPro" id="IPR018165">
    <property type="entry name" value="Ala-tRNA-synth_IIc_core"/>
</dbReference>
<keyword evidence="9" id="KW-0963">Cytoplasm</keyword>
<dbReference type="GO" id="GO:0004813">
    <property type="term" value="F:alanine-tRNA ligase activity"/>
    <property type="evidence" value="ECO:0007669"/>
    <property type="project" value="UniProtKB-EC"/>
</dbReference>
<keyword evidence="13" id="KW-1185">Reference proteome</keyword>
<feature type="binding site" evidence="9">
    <location>
        <position position="659"/>
    </location>
    <ligand>
        <name>Zn(2+)</name>
        <dbReference type="ChEBI" id="CHEBI:29105"/>
    </ligand>
</feature>
<dbReference type="Gene3D" id="3.30.930.10">
    <property type="entry name" value="Bira Bifunctional Protein, Domain 2"/>
    <property type="match status" value="1"/>
</dbReference>
<keyword evidence="9" id="KW-0862">Zinc</keyword>
<dbReference type="SUPFAM" id="SSF55186">
    <property type="entry name" value="ThrRS/AlaRS common domain"/>
    <property type="match status" value="1"/>
</dbReference>
<evidence type="ECO:0000256" key="7">
    <source>
        <dbReference type="ARBA" id="ARBA00022917"/>
    </source>
</evidence>
<evidence type="ECO:0000256" key="2">
    <source>
        <dbReference type="ARBA" id="ARBA00022555"/>
    </source>
</evidence>
<evidence type="ECO:0000256" key="3">
    <source>
        <dbReference type="ARBA" id="ARBA00022598"/>
    </source>
</evidence>
<keyword evidence="4 9" id="KW-0547">Nucleotide-binding</keyword>
<evidence type="ECO:0000259" key="11">
    <source>
        <dbReference type="PROSITE" id="PS50860"/>
    </source>
</evidence>
<name>A0ABX7S4A2_9BACT</name>
<feature type="binding site" evidence="9">
    <location>
        <position position="557"/>
    </location>
    <ligand>
        <name>Zn(2+)</name>
        <dbReference type="ChEBI" id="CHEBI:29105"/>
    </ligand>
</feature>
<keyword evidence="2 9" id="KW-0820">tRNA-binding</keyword>
<proteinExistence type="inferred from homology"/>
<dbReference type="RefSeq" id="WP_207565977.1">
    <property type="nucleotide sequence ID" value="NZ_CP071446.1"/>
</dbReference>
<protein>
    <recommendedName>
        <fullName evidence="9">Alanine--tRNA ligase</fullName>
        <ecNumber evidence="9">6.1.1.7</ecNumber>
    </recommendedName>
    <alternativeName>
        <fullName evidence="9">Alanyl-tRNA synthetase</fullName>
        <shortName evidence="9">AlaRS</shortName>
    </alternativeName>
</protein>
<dbReference type="PRINTS" id="PR00980">
    <property type="entry name" value="TRNASYNTHALA"/>
</dbReference>
<dbReference type="PROSITE" id="PS50860">
    <property type="entry name" value="AA_TRNA_LIGASE_II_ALA"/>
    <property type="match status" value="1"/>
</dbReference>
<dbReference type="Gene3D" id="2.40.30.130">
    <property type="match status" value="1"/>
</dbReference>
<dbReference type="CDD" id="cd00673">
    <property type="entry name" value="AlaRS_core"/>
    <property type="match status" value="1"/>
</dbReference>
<dbReference type="Gene3D" id="3.30.54.20">
    <property type="match status" value="1"/>
</dbReference>
<feature type="binding site" evidence="9">
    <location>
        <position position="561"/>
    </location>
    <ligand>
        <name>Zn(2+)</name>
        <dbReference type="ChEBI" id="CHEBI:29105"/>
    </ligand>
</feature>
<accession>A0ABX7S4A2</accession>
<sequence length="864" mass="98031">MKYMESSEIRRTFLEFFEKKGHKILPSASLVPNDPQLLFTVAGMVPFKPIFWGKVKPVYRRVATCQKCIRTTDIENVGKTPRHHTFFEMLGNFSFGDYFKEKAIEWAWEFVTQILEVPEDKLWISVYEEDEEAYKIWSGLGIPEYKIVKMGKEDNFWGPVGPTGPCGPDTEIFYDTGIEVPTIDGKSPTPANTEGRFVEIWNLVFTEFYQDESGKLHPLEKKNIDTGAGLERIAAMMQGVYYNFDTDLFEPIIKRIEEVLGVKYKDLKKTDVSIRVIADHVRAVTFLIADGVLPSNEGRGYVLRRILRRALRHGALLNSKEPFLYKVVDAVVEKMGSIYPQIKKRASFIKEITLGEEERFLKNLSRGLELVEKIAHENNLYISGENAFKLYDTYGFPIDILKDIAEENGYELDEEGFEKYMSEQRERARAALGNVEFSKKTDYENLNVKTEFVGYEKMYSTSKVLSIKKGNNFVEHIENSEGEIVLSVTPFYPEKGGQVADTGVIKGPAGEMEVVHVYSPVEGVIVHKGYVSGRILVNDMVEAKVDTEKRKYTMKNHTATHILHAALRKLLGEHVKQAGSLVEPRRLRFDFTHYKALSKEEIVKIENLVNDVIMRAIPVVVEEKAYSEAVREGAVALFEEKYGDVVRVVKVGEFSEELCGGTHVHNTGEIGLFKIVSESSVSAGVRRIEAITGMNFLEKYRELTKIVDSVKDELEVSENDMIDKIQKYKEEIKKLKNEIKQLRSKNINFDEIFKNSKNINKIKFVTAVFEGMDSNVLREVADKLIDKGLDLVALFNVVSEDKILIVVKRKKGVENLHSGNIAKELARILGGGGGGRPDFAQAGGKLKNKLPEAIERLESLIKEC</sequence>
<evidence type="ECO:0000313" key="12">
    <source>
        <dbReference type="EMBL" id="QTA37252.1"/>
    </source>
</evidence>
<comment type="similarity">
    <text evidence="1 9">Belongs to the class-II aminoacyl-tRNA synthetase family.</text>
</comment>
<keyword evidence="10" id="KW-0175">Coiled coil</keyword>
<gene>
    <name evidence="9 12" type="primary">alaS</name>
    <name evidence="12" type="ORF">JYK00_05775</name>
</gene>
<keyword evidence="9" id="KW-0479">Metal-binding</keyword>
<dbReference type="SMART" id="SM00863">
    <property type="entry name" value="tRNA_SAD"/>
    <property type="match status" value="1"/>
</dbReference>
<evidence type="ECO:0000313" key="13">
    <source>
        <dbReference type="Proteomes" id="UP000671862"/>
    </source>
</evidence>
<feature type="coiled-coil region" evidence="10">
    <location>
        <begin position="700"/>
        <end position="752"/>
    </location>
</feature>
<dbReference type="HAMAP" id="MF_00036_B">
    <property type="entry name" value="Ala_tRNA_synth_B"/>
    <property type="match status" value="1"/>
</dbReference>
<feature type="domain" description="Alanyl-transfer RNA synthetases family profile" evidence="11">
    <location>
        <begin position="4"/>
        <end position="702"/>
    </location>
</feature>
<comment type="catalytic activity">
    <reaction evidence="9">
        <text>tRNA(Ala) + L-alanine + ATP = L-alanyl-tRNA(Ala) + AMP + diphosphate</text>
        <dbReference type="Rhea" id="RHEA:12540"/>
        <dbReference type="Rhea" id="RHEA-COMP:9657"/>
        <dbReference type="Rhea" id="RHEA-COMP:9923"/>
        <dbReference type="ChEBI" id="CHEBI:30616"/>
        <dbReference type="ChEBI" id="CHEBI:33019"/>
        <dbReference type="ChEBI" id="CHEBI:57972"/>
        <dbReference type="ChEBI" id="CHEBI:78442"/>
        <dbReference type="ChEBI" id="CHEBI:78497"/>
        <dbReference type="ChEBI" id="CHEBI:456215"/>
        <dbReference type="EC" id="6.1.1.7"/>
    </reaction>
</comment>
<keyword evidence="7 9" id="KW-0648">Protein biosynthesis</keyword>
<dbReference type="InterPro" id="IPR012947">
    <property type="entry name" value="tRNA_SAD"/>
</dbReference>
<dbReference type="InterPro" id="IPR009000">
    <property type="entry name" value="Transl_B-barrel_sf"/>
</dbReference>
<dbReference type="NCBIfam" id="TIGR00344">
    <property type="entry name" value="alaS"/>
    <property type="match status" value="1"/>
</dbReference>
<dbReference type="InterPro" id="IPR018164">
    <property type="entry name" value="Ala-tRNA-synth_IIc_N"/>
</dbReference>
<comment type="subcellular location">
    <subcellularLocation>
        <location evidence="9">Cytoplasm</location>
    </subcellularLocation>
</comment>
<keyword evidence="6 9" id="KW-0694">RNA-binding</keyword>
<dbReference type="Pfam" id="PF02272">
    <property type="entry name" value="DHHA1"/>
    <property type="match status" value="1"/>
</dbReference>
<organism evidence="12 13">
    <name type="scientific">Thermosipho ferrireducens</name>
    <dbReference type="NCBI Taxonomy" id="2571116"/>
    <lineage>
        <taxon>Bacteria</taxon>
        <taxon>Thermotogati</taxon>
        <taxon>Thermotogota</taxon>
        <taxon>Thermotogae</taxon>
        <taxon>Thermotogales</taxon>
        <taxon>Fervidobacteriaceae</taxon>
        <taxon>Thermosipho</taxon>
    </lineage>
</organism>
<dbReference type="Proteomes" id="UP000671862">
    <property type="component" value="Chromosome"/>
</dbReference>
<dbReference type="InterPro" id="IPR023033">
    <property type="entry name" value="Ala_tRNA_ligase_euk/bac"/>
</dbReference>
<dbReference type="Gene3D" id="3.10.310.40">
    <property type="match status" value="1"/>
</dbReference>
<dbReference type="SUPFAM" id="SSF50447">
    <property type="entry name" value="Translation proteins"/>
    <property type="match status" value="1"/>
</dbReference>
<dbReference type="EMBL" id="CP071446">
    <property type="protein sequence ID" value="QTA37252.1"/>
    <property type="molecule type" value="Genomic_DNA"/>
</dbReference>
<evidence type="ECO:0000256" key="10">
    <source>
        <dbReference type="SAM" id="Coils"/>
    </source>
</evidence>
<evidence type="ECO:0000256" key="1">
    <source>
        <dbReference type="ARBA" id="ARBA00008226"/>
    </source>
</evidence>
<comment type="domain">
    <text evidence="9">Consists of three domains; the N-terminal catalytic domain, the editing domain and the C-terminal C-Ala domain. The editing domain removes incorrectly charged amino acids, while the C-Ala domain, along with tRNA(Ala), serves as a bridge to cooperatively bring together the editing and aminoacylation centers thus stimulating deacylation of misacylated tRNAs.</text>
</comment>
<evidence type="ECO:0000256" key="6">
    <source>
        <dbReference type="ARBA" id="ARBA00022884"/>
    </source>
</evidence>
<evidence type="ECO:0000256" key="8">
    <source>
        <dbReference type="ARBA" id="ARBA00023146"/>
    </source>
</evidence>
<comment type="function">
    <text evidence="9">Catalyzes the attachment of alanine to tRNA(Ala) in a two-step reaction: alanine is first activated by ATP to form Ala-AMP and then transferred to the acceptor end of tRNA(Ala). Also edits incorrectly charged Ser-tRNA(Ala) and Gly-tRNA(Ala) via its editing domain.</text>
</comment>
<comment type="cofactor">
    <cofactor evidence="9">
        <name>Zn(2+)</name>
        <dbReference type="ChEBI" id="CHEBI:29105"/>
    </cofactor>
    <text evidence="9">Binds 1 zinc ion per subunit.</text>
</comment>
<feature type="binding site" evidence="9">
    <location>
        <position position="663"/>
    </location>
    <ligand>
        <name>Zn(2+)</name>
        <dbReference type="ChEBI" id="CHEBI:29105"/>
    </ligand>
</feature>
<dbReference type="PANTHER" id="PTHR11777">
    <property type="entry name" value="ALANYL-TRNA SYNTHETASE"/>
    <property type="match status" value="1"/>
</dbReference>
<keyword evidence="5 9" id="KW-0067">ATP-binding</keyword>
<dbReference type="InterPro" id="IPR018163">
    <property type="entry name" value="Thr/Ala-tRNA-synth_IIc_edit"/>
</dbReference>
<dbReference type="InterPro" id="IPR050058">
    <property type="entry name" value="Ala-tRNA_ligase"/>
</dbReference>
<reference evidence="12 13" key="1">
    <citation type="submission" date="2021-03" db="EMBL/GenBank/DDBJ databases">
        <title>Thermosipho ferrireducens sp.nov., an anaerobic thermophilic iron-reducing bacterium isolated from a deep-sea hydrothermal sulfide deposits.</title>
        <authorList>
            <person name="Zeng X."/>
            <person name="Chen Y."/>
            <person name="Shao Z."/>
        </authorList>
    </citation>
    <scope>NUCLEOTIDE SEQUENCE [LARGE SCALE GENOMIC DNA]</scope>
    <source>
        <strain evidence="12 13">JL129W03</strain>
    </source>
</reference>
<dbReference type="EC" id="6.1.1.7" evidence="9"/>
<dbReference type="SUPFAM" id="SSF55681">
    <property type="entry name" value="Class II aaRS and biotin synthetases"/>
    <property type="match status" value="1"/>
</dbReference>
<dbReference type="Pfam" id="PF07973">
    <property type="entry name" value="tRNA_SAD"/>
    <property type="match status" value="1"/>
</dbReference>
<dbReference type="Gene3D" id="3.30.980.10">
    <property type="entry name" value="Threonyl-trna Synthetase, Chain A, domain 2"/>
    <property type="match status" value="1"/>
</dbReference>
<dbReference type="PANTHER" id="PTHR11777:SF9">
    <property type="entry name" value="ALANINE--TRNA LIGASE, CYTOPLASMIC"/>
    <property type="match status" value="1"/>
</dbReference>
<dbReference type="Pfam" id="PF01411">
    <property type="entry name" value="tRNA-synt_2c"/>
    <property type="match status" value="1"/>
</dbReference>
<evidence type="ECO:0000256" key="4">
    <source>
        <dbReference type="ARBA" id="ARBA00022741"/>
    </source>
</evidence>